<dbReference type="EMBL" id="CP031148">
    <property type="protein sequence ID" value="AXG10368.1"/>
    <property type="molecule type" value="Genomic_DNA"/>
</dbReference>
<dbReference type="Gene3D" id="1.10.275.10">
    <property type="entry name" value="Fumarase/aspartase (N-terminal domain)"/>
    <property type="match status" value="1"/>
</dbReference>
<gene>
    <name evidence="3" type="primary">argH</name>
    <name evidence="3" type="ORF">DU484_11225</name>
</gene>
<dbReference type="Gene3D" id="1.10.40.30">
    <property type="entry name" value="Fumarase/aspartase (C-terminal domain)"/>
    <property type="match status" value="1"/>
</dbReference>
<feature type="domain" description="Fumarate lyase N-terminal" evidence="2">
    <location>
        <begin position="77"/>
        <end position="288"/>
    </location>
</feature>
<accession>A0A345EDU6</accession>
<evidence type="ECO:0000259" key="2">
    <source>
        <dbReference type="Pfam" id="PF00206"/>
    </source>
</evidence>
<dbReference type="RefSeq" id="WP_114605931.1">
    <property type="nucleotide sequence ID" value="NZ_CP031148.1"/>
</dbReference>
<dbReference type="InterPro" id="IPR020557">
    <property type="entry name" value="Fumarate_lyase_CS"/>
</dbReference>
<organism evidence="3 4">
    <name type="scientific">Haloplanus rubicundus</name>
    <dbReference type="NCBI Taxonomy" id="1547898"/>
    <lineage>
        <taxon>Archaea</taxon>
        <taxon>Methanobacteriati</taxon>
        <taxon>Methanobacteriota</taxon>
        <taxon>Stenosarchaea group</taxon>
        <taxon>Halobacteria</taxon>
        <taxon>Halobacteriales</taxon>
        <taxon>Haloferacaceae</taxon>
        <taxon>Haloplanus</taxon>
    </lineage>
</organism>
<dbReference type="GeneID" id="37287557"/>
<protein>
    <recommendedName>
        <fullName evidence="1">Argininosuccinate lyase</fullName>
        <ecNumber evidence="1">4.3.2.1</ecNumber>
    </recommendedName>
</protein>
<dbReference type="EC" id="4.3.2.1" evidence="1"/>
<dbReference type="InterPro" id="IPR024083">
    <property type="entry name" value="Fumarase/histidase_N"/>
</dbReference>
<dbReference type="GO" id="GO:0004056">
    <property type="term" value="F:argininosuccinate lyase activity"/>
    <property type="evidence" value="ECO:0007669"/>
    <property type="project" value="UniProtKB-UniRule"/>
</dbReference>
<dbReference type="NCBIfam" id="TIGR00838">
    <property type="entry name" value="argH"/>
    <property type="match status" value="1"/>
</dbReference>
<dbReference type="GO" id="GO:0042450">
    <property type="term" value="P:L-arginine biosynthetic process via ornithine"/>
    <property type="evidence" value="ECO:0007669"/>
    <property type="project" value="UniProtKB-UniRule"/>
</dbReference>
<dbReference type="InterPro" id="IPR022761">
    <property type="entry name" value="Fumarate_lyase_N"/>
</dbReference>
<dbReference type="PANTHER" id="PTHR43814">
    <property type="entry name" value="ARGININOSUCCINATE LYASE"/>
    <property type="match status" value="1"/>
</dbReference>
<dbReference type="SUPFAM" id="SSF48557">
    <property type="entry name" value="L-aspartase-like"/>
    <property type="match status" value="1"/>
</dbReference>
<dbReference type="InterPro" id="IPR009049">
    <property type="entry name" value="Argininosuccinate_lyase"/>
</dbReference>
<evidence type="ECO:0000313" key="3">
    <source>
        <dbReference type="EMBL" id="AXG10368.1"/>
    </source>
</evidence>
<reference evidence="3 4" key="1">
    <citation type="submission" date="2018-07" db="EMBL/GenBank/DDBJ databases">
        <title>Genome sequences of Haloplanus sp. CBA1112.</title>
        <authorList>
            <person name="Kim Y.B."/>
            <person name="Roh S.W."/>
        </authorList>
    </citation>
    <scope>NUCLEOTIDE SEQUENCE [LARGE SCALE GENOMIC DNA]</scope>
    <source>
        <strain evidence="3 4">CBA1112</strain>
    </source>
</reference>
<dbReference type="AlphaFoldDB" id="A0A345EDU6"/>
<dbReference type="InterPro" id="IPR000362">
    <property type="entry name" value="Fumarate_lyase_fam"/>
</dbReference>
<dbReference type="Pfam" id="PF00206">
    <property type="entry name" value="Lyase_1"/>
    <property type="match status" value="1"/>
</dbReference>
<dbReference type="Gene3D" id="1.20.200.10">
    <property type="entry name" value="Fumarase/aspartase (Central domain)"/>
    <property type="match status" value="1"/>
</dbReference>
<dbReference type="Proteomes" id="UP000252985">
    <property type="component" value="Chromosome"/>
</dbReference>
<dbReference type="PROSITE" id="PS00163">
    <property type="entry name" value="FUMARATE_LYASES"/>
    <property type="match status" value="1"/>
</dbReference>
<dbReference type="PRINTS" id="PR00145">
    <property type="entry name" value="ARGSUCLYASE"/>
</dbReference>
<name>A0A345EDU6_9EURY</name>
<dbReference type="InterPro" id="IPR008948">
    <property type="entry name" value="L-Aspartase-like"/>
</dbReference>
<evidence type="ECO:0000313" key="4">
    <source>
        <dbReference type="Proteomes" id="UP000252985"/>
    </source>
</evidence>
<dbReference type="PANTHER" id="PTHR43814:SF1">
    <property type="entry name" value="ARGININOSUCCINATE LYASE"/>
    <property type="match status" value="1"/>
</dbReference>
<dbReference type="GO" id="GO:0005829">
    <property type="term" value="C:cytosol"/>
    <property type="evidence" value="ECO:0007669"/>
    <property type="project" value="TreeGrafter"/>
</dbReference>
<proteinExistence type="predicted"/>
<evidence type="ECO:0000256" key="1">
    <source>
        <dbReference type="NCBIfam" id="TIGR00838"/>
    </source>
</evidence>
<dbReference type="KEGG" id="haq:DU484_11225"/>
<keyword evidence="3" id="KW-0456">Lyase</keyword>
<dbReference type="PRINTS" id="PR00149">
    <property type="entry name" value="FUMRATELYASE"/>
</dbReference>
<sequence>MLWENTDHSASEATLQYTMEPKEFENRFLPYDVLTNLAHVTMLHRQGFLDDDELAALRDALTDLYHEADEVDGEDVHTFVEERVTRRTEAGKKMHLARSRNDQIFVDTRLFMKDATIDLAGRILDFVDALRTFAEEKNVLIPGYTHQQQAMPSSTGLWASSYVDALIDDLKSLRATYRIIDSNPLGAAASYGTSLDIDRDLTTELLGFAQKQHNPIYCSNRGKQELQLLQTLDLVMLDVQKFAEDVINFSEDQQFFELADDYTTGSSIMPQKRNPDILELARAKAEEVSAGKEAIRRIIGKLPSGYNRDSQQTKGHLIEGVDTVRATLDILTPLVESMELSDDFETDEGIFAAYTANQLVTEGMPFRDAYHEVKSSEEYETHDEVAEPVHQPVGDLRTFWADERERFDGMSERLLTAD</sequence>